<protein>
    <submittedName>
        <fullName evidence="2">Uncharacterized protein</fullName>
    </submittedName>
</protein>
<feature type="region of interest" description="Disordered" evidence="1">
    <location>
        <begin position="30"/>
        <end position="140"/>
    </location>
</feature>
<sequence length="177" mass="18759">MAFTGSEFGDFNGVLTSRRNALRGAVVDDFSTGERQHYENYDAQPRTAERNRDQANVATSEYHAPQGAPSSGTNEYAMAHHIGPATGPGAGRFVAGERLGAKEPESYKPPGAHAKHSGIGYDDSGRDLAAGNQDTYGQPSAIDKMRGAMEDMAGRLTGNAGLVETGQERKAGELSKE</sequence>
<dbReference type="HOGENOM" id="CLU_1518715_0_0_1"/>
<dbReference type="OrthoDB" id="3170343at2759"/>
<dbReference type="Proteomes" id="UP000007431">
    <property type="component" value="Unassembled WGS sequence"/>
</dbReference>
<feature type="region of interest" description="Disordered" evidence="1">
    <location>
        <begin position="157"/>
        <end position="177"/>
    </location>
</feature>
<accession>D8PXU2</accession>
<evidence type="ECO:0000256" key="1">
    <source>
        <dbReference type="SAM" id="MobiDB-lite"/>
    </source>
</evidence>
<dbReference type="InParanoid" id="D8PXU2"/>
<reference evidence="2 3" key="1">
    <citation type="journal article" date="2010" name="Nat. Biotechnol.">
        <title>Genome sequence of the model mushroom Schizophyllum commune.</title>
        <authorList>
            <person name="Ohm R.A."/>
            <person name="de Jong J.F."/>
            <person name="Lugones L.G."/>
            <person name="Aerts A."/>
            <person name="Kothe E."/>
            <person name="Stajich J.E."/>
            <person name="de Vries R.P."/>
            <person name="Record E."/>
            <person name="Levasseur A."/>
            <person name="Baker S.E."/>
            <person name="Bartholomew K.A."/>
            <person name="Coutinho P.M."/>
            <person name="Erdmann S."/>
            <person name="Fowler T.J."/>
            <person name="Gathman A.C."/>
            <person name="Lombard V."/>
            <person name="Henrissat B."/>
            <person name="Knabe N."/>
            <person name="Kuees U."/>
            <person name="Lilly W.W."/>
            <person name="Lindquist E."/>
            <person name="Lucas S."/>
            <person name="Magnuson J.K."/>
            <person name="Piumi F."/>
            <person name="Raudaskoski M."/>
            <person name="Salamov A."/>
            <person name="Schmutz J."/>
            <person name="Schwarze F.W.M.R."/>
            <person name="vanKuyk P.A."/>
            <person name="Horton J.S."/>
            <person name="Grigoriev I.V."/>
            <person name="Woesten H.A.B."/>
        </authorList>
    </citation>
    <scope>NUCLEOTIDE SEQUENCE [LARGE SCALE GENOMIC DNA]</scope>
    <source>
        <strain evidence="3">H4-8 / FGSC 9210</strain>
    </source>
</reference>
<organism evidence="3">
    <name type="scientific">Schizophyllum commune (strain H4-8 / FGSC 9210)</name>
    <name type="common">Split gill fungus</name>
    <dbReference type="NCBI Taxonomy" id="578458"/>
    <lineage>
        <taxon>Eukaryota</taxon>
        <taxon>Fungi</taxon>
        <taxon>Dikarya</taxon>
        <taxon>Basidiomycota</taxon>
        <taxon>Agaricomycotina</taxon>
        <taxon>Agaricomycetes</taxon>
        <taxon>Agaricomycetidae</taxon>
        <taxon>Agaricales</taxon>
        <taxon>Schizophyllaceae</taxon>
        <taxon>Schizophyllum</taxon>
    </lineage>
</organism>
<dbReference type="KEGG" id="scm:SCHCO_02616565"/>
<gene>
    <name evidence="2" type="ORF">SCHCODRAFT_233695</name>
</gene>
<dbReference type="VEuPathDB" id="FungiDB:SCHCODRAFT_02616565"/>
<feature type="compositionally biased region" description="Basic and acidic residues" evidence="1">
    <location>
        <begin position="166"/>
        <end position="177"/>
    </location>
</feature>
<dbReference type="AlphaFoldDB" id="D8PXU2"/>
<dbReference type="EMBL" id="GL377304">
    <property type="protein sequence ID" value="EFI99136.1"/>
    <property type="molecule type" value="Genomic_DNA"/>
</dbReference>
<dbReference type="RefSeq" id="XP_003034039.1">
    <property type="nucleotide sequence ID" value="XM_003033993.1"/>
</dbReference>
<dbReference type="GeneID" id="9585987"/>
<evidence type="ECO:0000313" key="2">
    <source>
        <dbReference type="EMBL" id="EFI99136.1"/>
    </source>
</evidence>
<name>D8PXU2_SCHCM</name>
<evidence type="ECO:0000313" key="3">
    <source>
        <dbReference type="Proteomes" id="UP000007431"/>
    </source>
</evidence>
<proteinExistence type="predicted"/>
<keyword evidence="3" id="KW-1185">Reference proteome</keyword>